<reference evidence="18" key="1">
    <citation type="submission" date="2021-03" db="EMBL/GenBank/DDBJ databases">
        <title>Genomic analysis provides insights into the functional capacity of soil bacteria communities inhabiting an altitudinal gradient in the Atacama Desert.</title>
        <authorList>
            <person name="Gonzalez M."/>
            <person name="Maldonado J."/>
            <person name="Maza F."/>
            <person name="Hodar C."/>
            <person name="Cortes M."/>
            <person name="Palma R."/>
            <person name="Andreani C."/>
            <person name="Gaete A."/>
            <person name="Vasquez-Dean J."/>
            <person name="Acuna V."/>
            <person name="Aguado M."/>
            <person name="Mandakovic D."/>
            <person name="Latorre M."/>
            <person name="Orellana A."/>
            <person name="Gutierrez R."/>
            <person name="Montecino M."/>
            <person name="Allende M."/>
            <person name="Maass A."/>
            <person name="Cambiazo V."/>
        </authorList>
    </citation>
    <scope>NUCLEOTIDE SEQUENCE</scope>
    <source>
        <strain evidence="18">ISL-25</strain>
    </source>
</reference>
<dbReference type="Pfam" id="PF00672">
    <property type="entry name" value="HAMP"/>
    <property type="match status" value="1"/>
</dbReference>
<name>A0A944HB37_PSEFL</name>
<evidence type="ECO:0000256" key="4">
    <source>
        <dbReference type="ARBA" id="ARBA00022475"/>
    </source>
</evidence>
<keyword evidence="5" id="KW-0997">Cell inner membrane</keyword>
<dbReference type="EMBL" id="JAGGOB010000007">
    <property type="protein sequence ID" value="MBT2327671.1"/>
    <property type="molecule type" value="Genomic_DNA"/>
</dbReference>
<evidence type="ECO:0000256" key="1">
    <source>
        <dbReference type="ARBA" id="ARBA00000085"/>
    </source>
</evidence>
<dbReference type="InterPro" id="IPR004358">
    <property type="entry name" value="Sig_transdc_His_kin-like_C"/>
</dbReference>
<dbReference type="InterPro" id="IPR050980">
    <property type="entry name" value="2C_sensor_his_kinase"/>
</dbReference>
<dbReference type="SMART" id="SM00387">
    <property type="entry name" value="HATPase_c"/>
    <property type="match status" value="1"/>
</dbReference>
<dbReference type="PANTHER" id="PTHR44936:SF5">
    <property type="entry name" value="SENSOR HISTIDINE KINASE ENVZ"/>
    <property type="match status" value="1"/>
</dbReference>
<dbReference type="SMART" id="SM00304">
    <property type="entry name" value="HAMP"/>
    <property type="match status" value="1"/>
</dbReference>
<dbReference type="Proteomes" id="UP000692896">
    <property type="component" value="Unassembled WGS sequence"/>
</dbReference>
<protein>
    <recommendedName>
        <fullName evidence="3">histidine kinase</fullName>
        <ecNumber evidence="3">2.7.13.3</ecNumber>
    </recommendedName>
</protein>
<organism evidence="18 19">
    <name type="scientific">Pseudomonas fluorescens</name>
    <dbReference type="NCBI Taxonomy" id="294"/>
    <lineage>
        <taxon>Bacteria</taxon>
        <taxon>Pseudomonadati</taxon>
        <taxon>Pseudomonadota</taxon>
        <taxon>Gammaproteobacteria</taxon>
        <taxon>Pseudomonadales</taxon>
        <taxon>Pseudomonadaceae</taxon>
        <taxon>Pseudomonas</taxon>
    </lineage>
</organism>
<dbReference type="CDD" id="cd06225">
    <property type="entry name" value="HAMP"/>
    <property type="match status" value="1"/>
</dbReference>
<dbReference type="GO" id="GO:0000155">
    <property type="term" value="F:phosphorelay sensor kinase activity"/>
    <property type="evidence" value="ECO:0007669"/>
    <property type="project" value="InterPro"/>
</dbReference>
<evidence type="ECO:0000256" key="5">
    <source>
        <dbReference type="ARBA" id="ARBA00022519"/>
    </source>
</evidence>
<keyword evidence="14 15" id="KW-0472">Membrane</keyword>
<evidence type="ECO:0000256" key="12">
    <source>
        <dbReference type="ARBA" id="ARBA00022989"/>
    </source>
</evidence>
<keyword evidence="6" id="KW-0597">Phosphoprotein</keyword>
<dbReference type="InterPro" id="IPR003661">
    <property type="entry name" value="HisK_dim/P_dom"/>
</dbReference>
<feature type="domain" description="HAMP" evidence="17">
    <location>
        <begin position="190"/>
        <end position="242"/>
    </location>
</feature>
<dbReference type="InterPro" id="IPR003594">
    <property type="entry name" value="HATPase_dom"/>
</dbReference>
<dbReference type="InterPro" id="IPR036890">
    <property type="entry name" value="HATPase_C_sf"/>
</dbReference>
<evidence type="ECO:0000313" key="19">
    <source>
        <dbReference type="Proteomes" id="UP000692896"/>
    </source>
</evidence>
<dbReference type="AlphaFoldDB" id="A0A944HB37"/>
<proteinExistence type="predicted"/>
<evidence type="ECO:0000259" key="17">
    <source>
        <dbReference type="PROSITE" id="PS50885"/>
    </source>
</evidence>
<dbReference type="PROSITE" id="PS50109">
    <property type="entry name" value="HIS_KIN"/>
    <property type="match status" value="1"/>
</dbReference>
<dbReference type="CDD" id="cd00075">
    <property type="entry name" value="HATPase"/>
    <property type="match status" value="1"/>
</dbReference>
<dbReference type="SMART" id="SM00388">
    <property type="entry name" value="HisKA"/>
    <property type="match status" value="1"/>
</dbReference>
<evidence type="ECO:0000256" key="15">
    <source>
        <dbReference type="SAM" id="Phobius"/>
    </source>
</evidence>
<dbReference type="CDD" id="cd00082">
    <property type="entry name" value="HisKA"/>
    <property type="match status" value="1"/>
</dbReference>
<dbReference type="GO" id="GO:0005524">
    <property type="term" value="F:ATP binding"/>
    <property type="evidence" value="ECO:0007669"/>
    <property type="project" value="UniProtKB-KW"/>
</dbReference>
<dbReference type="PROSITE" id="PS50885">
    <property type="entry name" value="HAMP"/>
    <property type="match status" value="1"/>
</dbReference>
<comment type="subcellular location">
    <subcellularLocation>
        <location evidence="2">Cell inner membrane</location>
        <topology evidence="2">Multi-pass membrane protein</topology>
    </subcellularLocation>
</comment>
<evidence type="ECO:0000256" key="13">
    <source>
        <dbReference type="ARBA" id="ARBA00023012"/>
    </source>
</evidence>
<keyword evidence="11" id="KW-0067">ATP-binding</keyword>
<feature type="transmembrane region" description="Helical" evidence="15">
    <location>
        <begin position="167"/>
        <end position="188"/>
    </location>
</feature>
<dbReference type="Pfam" id="PF00512">
    <property type="entry name" value="HisKA"/>
    <property type="match status" value="1"/>
</dbReference>
<dbReference type="RefSeq" id="WP_214912729.1">
    <property type="nucleotide sequence ID" value="NZ_JAGGNX010000004.1"/>
</dbReference>
<dbReference type="Pfam" id="PF02518">
    <property type="entry name" value="HATPase_c"/>
    <property type="match status" value="1"/>
</dbReference>
<evidence type="ECO:0000256" key="10">
    <source>
        <dbReference type="ARBA" id="ARBA00022777"/>
    </source>
</evidence>
<accession>A0A944HB37</accession>
<dbReference type="InterPro" id="IPR003660">
    <property type="entry name" value="HAMP_dom"/>
</dbReference>
<evidence type="ECO:0000256" key="3">
    <source>
        <dbReference type="ARBA" id="ARBA00012438"/>
    </source>
</evidence>
<dbReference type="PANTHER" id="PTHR44936">
    <property type="entry name" value="SENSOR PROTEIN CREC"/>
    <property type="match status" value="1"/>
</dbReference>
<dbReference type="Gene3D" id="1.10.287.130">
    <property type="match status" value="1"/>
</dbReference>
<keyword evidence="7" id="KW-0808">Transferase</keyword>
<dbReference type="InterPro" id="IPR036097">
    <property type="entry name" value="HisK_dim/P_sf"/>
</dbReference>
<dbReference type="EC" id="2.7.13.3" evidence="3"/>
<evidence type="ECO:0000313" key="18">
    <source>
        <dbReference type="EMBL" id="MBT2327671.1"/>
    </source>
</evidence>
<comment type="catalytic activity">
    <reaction evidence="1">
        <text>ATP + protein L-histidine = ADP + protein N-phospho-L-histidine.</text>
        <dbReference type="EC" id="2.7.13.3"/>
    </reaction>
</comment>
<dbReference type="SUPFAM" id="SSF47384">
    <property type="entry name" value="Homodimeric domain of signal transducing histidine kinase"/>
    <property type="match status" value="1"/>
</dbReference>
<evidence type="ECO:0000256" key="14">
    <source>
        <dbReference type="ARBA" id="ARBA00023136"/>
    </source>
</evidence>
<evidence type="ECO:0000256" key="8">
    <source>
        <dbReference type="ARBA" id="ARBA00022692"/>
    </source>
</evidence>
<dbReference type="SUPFAM" id="SSF55874">
    <property type="entry name" value="ATPase domain of HSP90 chaperone/DNA topoisomerase II/histidine kinase"/>
    <property type="match status" value="1"/>
</dbReference>
<evidence type="ECO:0000259" key="16">
    <source>
        <dbReference type="PROSITE" id="PS50109"/>
    </source>
</evidence>
<evidence type="ECO:0000256" key="7">
    <source>
        <dbReference type="ARBA" id="ARBA00022679"/>
    </source>
</evidence>
<evidence type="ECO:0000256" key="11">
    <source>
        <dbReference type="ARBA" id="ARBA00022840"/>
    </source>
</evidence>
<dbReference type="GO" id="GO:0005886">
    <property type="term" value="C:plasma membrane"/>
    <property type="evidence" value="ECO:0007669"/>
    <property type="project" value="UniProtKB-SubCell"/>
</dbReference>
<feature type="transmembrane region" description="Helical" evidence="15">
    <location>
        <begin position="21"/>
        <end position="45"/>
    </location>
</feature>
<evidence type="ECO:0000256" key="6">
    <source>
        <dbReference type="ARBA" id="ARBA00022553"/>
    </source>
</evidence>
<keyword evidence="9" id="KW-0547">Nucleotide-binding</keyword>
<dbReference type="PRINTS" id="PR00344">
    <property type="entry name" value="BCTRLSENSOR"/>
</dbReference>
<feature type="domain" description="Histidine kinase" evidence="16">
    <location>
        <begin position="250"/>
        <end position="448"/>
    </location>
</feature>
<comment type="caution">
    <text evidence="18">The sequence shown here is derived from an EMBL/GenBank/DDBJ whole genome shotgun (WGS) entry which is preliminary data.</text>
</comment>
<keyword evidence="8 15" id="KW-0812">Transmembrane</keyword>
<dbReference type="InterPro" id="IPR005467">
    <property type="entry name" value="His_kinase_dom"/>
</dbReference>
<sequence length="448" mass="50049">MKPRHPAFHRPRDTVARWIALTTMLAMLTLLALNELFGLLAGTWARPPLMETGLMDKAAAITRIIDSVAPGQRSDIARAASDQGFAAHWLPRREDARLPVIDDPQFSEGSAFLRKQLGRPEARVEAYEPDDWPADAPDRRYAVLIQLADHSWVEFSVPSRSWGMKEWLRNLIIIALILLSTFIVGLIATRHLATPLERFAEGARRFGVDFKAPPIPVVGPHEIRQAILAFNAMQAQLQHFVQDRTQMLAAISHDLRAPLTRMRLRGEFIEDAEQQSRLFRDVDEMQAMVNCALEFFRDEARLEHATAFDLAELLHTVVDDFKDAGTEVSFEGAHRFVYVGRPIGIKRALVNLIDNASKYGSEPGVQLKAFMDRVEIRVHDRGPGIAPQFHEQVFAPFFRIEGSRNKNTGGVGLGLSAARATVLEHGGTLTLRNRRGGGLEVSVVLPVS</sequence>
<evidence type="ECO:0000256" key="2">
    <source>
        <dbReference type="ARBA" id="ARBA00004429"/>
    </source>
</evidence>
<keyword evidence="13" id="KW-0902">Two-component regulatory system</keyword>
<gene>
    <name evidence="18" type="ORF">J7E47_02915</name>
</gene>
<keyword evidence="10" id="KW-0418">Kinase</keyword>
<dbReference type="Gene3D" id="3.30.565.10">
    <property type="entry name" value="Histidine kinase-like ATPase, C-terminal domain"/>
    <property type="match status" value="1"/>
</dbReference>
<keyword evidence="4" id="KW-1003">Cell membrane</keyword>
<keyword evidence="12 15" id="KW-1133">Transmembrane helix</keyword>
<evidence type="ECO:0000256" key="9">
    <source>
        <dbReference type="ARBA" id="ARBA00022741"/>
    </source>
</evidence>